<reference evidence="2" key="1">
    <citation type="submission" date="2013-02" db="EMBL/GenBank/DDBJ databases">
        <authorList>
            <consortium name="The Broad Institute Genome Sequencing Platform"/>
            <person name="Cuomo C."/>
            <person name="Becnel J."/>
            <person name="Sanscrainte N."/>
            <person name="Walker B."/>
            <person name="Young S.K."/>
            <person name="Zeng Q."/>
            <person name="Gargeya S."/>
            <person name="Fitzgerald M."/>
            <person name="Haas B."/>
            <person name="Abouelleil A."/>
            <person name="Alvarado L."/>
            <person name="Arachchi H.M."/>
            <person name="Berlin A.M."/>
            <person name="Chapman S.B."/>
            <person name="Dewar J."/>
            <person name="Goldberg J."/>
            <person name="Griggs A."/>
            <person name="Gujja S."/>
            <person name="Hansen M."/>
            <person name="Howarth C."/>
            <person name="Imamovic A."/>
            <person name="Larimer J."/>
            <person name="McCowan C."/>
            <person name="Murphy C."/>
            <person name="Neiman D."/>
            <person name="Pearson M."/>
            <person name="Priest M."/>
            <person name="Roberts A."/>
            <person name="Saif S."/>
            <person name="Shea T."/>
            <person name="Sisk P."/>
            <person name="Sykes S."/>
            <person name="Wortman J."/>
            <person name="Nusbaum C."/>
            <person name="Birren B."/>
        </authorList>
    </citation>
    <scope>NUCLEOTIDE SEQUENCE [LARGE SCALE GENOMIC DNA]</scope>
    <source>
        <strain evidence="2">PRA339</strain>
    </source>
</reference>
<dbReference type="VEuPathDB" id="MicrosporidiaDB:H312_03227"/>
<sequence length="258" mass="30374">EVRTLFAARPVDQKDIIATFKILIAIDLHYLIKEDSDSEKIIDQIFKETFPSKNLFMYENRLKTIKINNFKTIKEFKSYFNTQVRYANYCLGSKGKITEREQFAYLEQALPNYILKKLYFENKHTVKDAFELLELEEDFSQRFKTNAITTTHTTEAVKQTKGNNKWCKYHRSKYHNTDECLGRKKYSNNNTDFKIKKPYNKKEEKNNLNNFIDEPQGISDEINLKLDTDHGDIKALVDTGAKLCYISKTKAEKNSKKN</sequence>
<dbReference type="OrthoDB" id="2685257at2759"/>
<organism evidence="1 2">
    <name type="scientific">Anncaliia algerae PRA339</name>
    <dbReference type="NCBI Taxonomy" id="1288291"/>
    <lineage>
        <taxon>Eukaryota</taxon>
        <taxon>Fungi</taxon>
        <taxon>Fungi incertae sedis</taxon>
        <taxon>Microsporidia</taxon>
        <taxon>Tubulinosematoidea</taxon>
        <taxon>Tubulinosematidae</taxon>
        <taxon>Anncaliia</taxon>
    </lineage>
</organism>
<evidence type="ECO:0000313" key="1">
    <source>
        <dbReference type="EMBL" id="KCZ79388.1"/>
    </source>
</evidence>
<dbReference type="EMBL" id="KK365286">
    <property type="protein sequence ID" value="KCZ79388.1"/>
    <property type="molecule type" value="Genomic_DNA"/>
</dbReference>
<proteinExistence type="predicted"/>
<dbReference type="HOGENOM" id="CLU_1197307_0_0_1"/>
<dbReference type="AlphaFoldDB" id="A0A059EWG6"/>
<name>A0A059EWG6_9MICR</name>
<protein>
    <submittedName>
        <fullName evidence="1">Uncharacterized protein</fullName>
    </submittedName>
</protein>
<accession>A0A059EWG6</accession>
<reference evidence="1 2" key="2">
    <citation type="submission" date="2014-03" db="EMBL/GenBank/DDBJ databases">
        <title>The Genome Sequence of Anncaliia algerae insect isolate PRA339.</title>
        <authorList>
            <consortium name="The Broad Institute Genome Sequencing Platform"/>
            <consortium name="The Broad Institute Genome Sequencing Center for Infectious Disease"/>
            <person name="Cuomo C."/>
            <person name="Becnel J."/>
            <person name="Sanscrainte N."/>
            <person name="Walker B."/>
            <person name="Young S.K."/>
            <person name="Zeng Q."/>
            <person name="Gargeya S."/>
            <person name="Fitzgerald M."/>
            <person name="Haas B."/>
            <person name="Abouelleil A."/>
            <person name="Alvarado L."/>
            <person name="Arachchi H.M."/>
            <person name="Berlin A.M."/>
            <person name="Chapman S.B."/>
            <person name="Dewar J."/>
            <person name="Goldberg J."/>
            <person name="Griggs A."/>
            <person name="Gujja S."/>
            <person name="Hansen M."/>
            <person name="Howarth C."/>
            <person name="Imamovic A."/>
            <person name="Larimer J."/>
            <person name="McCowan C."/>
            <person name="Murphy C."/>
            <person name="Neiman D."/>
            <person name="Pearson M."/>
            <person name="Priest M."/>
            <person name="Roberts A."/>
            <person name="Saif S."/>
            <person name="Shea T."/>
            <person name="Sisk P."/>
            <person name="Sykes S."/>
            <person name="Wortman J."/>
            <person name="Nusbaum C."/>
            <person name="Birren B."/>
        </authorList>
    </citation>
    <scope>NUCLEOTIDE SEQUENCE [LARGE SCALE GENOMIC DNA]</scope>
    <source>
        <strain evidence="1 2">PRA339</strain>
    </source>
</reference>
<dbReference type="Proteomes" id="UP000030655">
    <property type="component" value="Unassembled WGS sequence"/>
</dbReference>
<feature type="non-terminal residue" evidence="1">
    <location>
        <position position="1"/>
    </location>
</feature>
<evidence type="ECO:0000313" key="2">
    <source>
        <dbReference type="Proteomes" id="UP000030655"/>
    </source>
</evidence>
<keyword evidence="2" id="KW-1185">Reference proteome</keyword>
<gene>
    <name evidence="1" type="ORF">H312_03227</name>
</gene>